<dbReference type="OrthoDB" id="295473at2759"/>
<sequence>MVLILPYMLIAALRFFRRGQQVFPKGPHSPPPPPPPPPPPSLFFLPQEALLSFGSVIEICSLREVIKDAIASVLPKVERVFVYLLDEEAGLTCSLARCTPTPVHV</sequence>
<dbReference type="Ensembl" id="ENSNNAT00000015073.1">
    <property type="protein sequence ID" value="ENSNNAP00000014379.1"/>
    <property type="gene ID" value="ENSNNAG00000009679.1"/>
</dbReference>
<proteinExistence type="predicted"/>
<name>A0A8C6XH21_NAJNA</name>
<evidence type="ECO:0000313" key="2">
    <source>
        <dbReference type="Proteomes" id="UP000694559"/>
    </source>
</evidence>
<protein>
    <submittedName>
        <fullName evidence="1">Uncharacterized protein</fullName>
    </submittedName>
</protein>
<organism evidence="1 2">
    <name type="scientific">Naja naja</name>
    <name type="common">Indian cobra</name>
    <dbReference type="NCBI Taxonomy" id="35670"/>
    <lineage>
        <taxon>Eukaryota</taxon>
        <taxon>Metazoa</taxon>
        <taxon>Chordata</taxon>
        <taxon>Craniata</taxon>
        <taxon>Vertebrata</taxon>
        <taxon>Euteleostomi</taxon>
        <taxon>Lepidosauria</taxon>
        <taxon>Squamata</taxon>
        <taxon>Bifurcata</taxon>
        <taxon>Unidentata</taxon>
        <taxon>Episquamata</taxon>
        <taxon>Toxicofera</taxon>
        <taxon>Serpentes</taxon>
        <taxon>Colubroidea</taxon>
        <taxon>Elapidae</taxon>
        <taxon>Elapinae</taxon>
        <taxon>Naja</taxon>
    </lineage>
</organism>
<dbReference type="AlphaFoldDB" id="A0A8C6XH21"/>
<keyword evidence="2" id="KW-1185">Reference proteome</keyword>
<dbReference type="GeneTree" id="ENSGT00940000174692"/>
<reference evidence="1" key="1">
    <citation type="submission" date="2025-08" db="UniProtKB">
        <authorList>
            <consortium name="Ensembl"/>
        </authorList>
    </citation>
    <scope>IDENTIFICATION</scope>
</reference>
<evidence type="ECO:0000313" key="1">
    <source>
        <dbReference type="Ensembl" id="ENSNNAP00000014379.1"/>
    </source>
</evidence>
<dbReference type="Proteomes" id="UP000694559">
    <property type="component" value="Unplaced"/>
</dbReference>
<dbReference type="OMA" id="HELCADG"/>
<accession>A0A8C6XH21</accession>
<reference evidence="1" key="2">
    <citation type="submission" date="2025-09" db="UniProtKB">
        <authorList>
            <consortium name="Ensembl"/>
        </authorList>
    </citation>
    <scope>IDENTIFICATION</scope>
</reference>